<feature type="region of interest" description="Disordered" evidence="2">
    <location>
        <begin position="1"/>
        <end position="195"/>
    </location>
</feature>
<evidence type="ECO:0000313" key="3">
    <source>
        <dbReference type="EMBL" id="KAL0072523.1"/>
    </source>
</evidence>
<protein>
    <submittedName>
        <fullName evidence="3">Uncharacterized protein</fullName>
    </submittedName>
</protein>
<comment type="caution">
    <text evidence="3">The sequence shown here is derived from an EMBL/GenBank/DDBJ whole genome shotgun (WGS) entry which is preliminary data.</text>
</comment>
<organism evidence="3 4">
    <name type="scientific">Marasmius tenuissimus</name>
    <dbReference type="NCBI Taxonomy" id="585030"/>
    <lineage>
        <taxon>Eukaryota</taxon>
        <taxon>Fungi</taxon>
        <taxon>Dikarya</taxon>
        <taxon>Basidiomycota</taxon>
        <taxon>Agaricomycotina</taxon>
        <taxon>Agaricomycetes</taxon>
        <taxon>Agaricomycetidae</taxon>
        <taxon>Agaricales</taxon>
        <taxon>Marasmiineae</taxon>
        <taxon>Marasmiaceae</taxon>
        <taxon>Marasmius</taxon>
    </lineage>
</organism>
<feature type="compositionally biased region" description="Polar residues" evidence="2">
    <location>
        <begin position="720"/>
        <end position="733"/>
    </location>
</feature>
<dbReference type="EMBL" id="JBBXMP010000001">
    <property type="protein sequence ID" value="KAL0072523.1"/>
    <property type="molecule type" value="Genomic_DNA"/>
</dbReference>
<keyword evidence="4" id="KW-1185">Reference proteome</keyword>
<feature type="compositionally biased region" description="Basic and acidic residues" evidence="2">
    <location>
        <begin position="125"/>
        <end position="135"/>
    </location>
</feature>
<feature type="compositionally biased region" description="Pro residues" evidence="2">
    <location>
        <begin position="260"/>
        <end position="269"/>
    </location>
</feature>
<feature type="region of interest" description="Disordered" evidence="2">
    <location>
        <begin position="713"/>
        <end position="842"/>
    </location>
</feature>
<feature type="region of interest" description="Disordered" evidence="2">
    <location>
        <begin position="578"/>
        <end position="689"/>
    </location>
</feature>
<gene>
    <name evidence="3" type="ORF">AAF712_000286</name>
</gene>
<accession>A0ABR3AFL7</accession>
<feature type="region of interest" description="Disordered" evidence="2">
    <location>
        <begin position="967"/>
        <end position="987"/>
    </location>
</feature>
<sequence length="1037" mass="112587">MPSEGSKSAPIFISDDEDDEIQTLPRQMAGTSLSKQNHDNPIQGLPPRPTMAVKPRAKPVNKAQNVGNGNPNEAARSKRKRKREQSSQSIDITNPTNLTASEASSSKGTAQNGSKNKKAKHSHRGRAEARRRAAEELAAAQTLPLSGTPQTSPFDPGYPVNYPHSHFPPYDPDMQDPGYSSTIPDSDYYQMDGYMDDEDSYDYEMQLSSSDWVNSMARAADPPPPESTPVSWEYDNSMLWPPPIQPYDPGPLQSFVSPATPLPPPPPMPTSHLPAPISQHPPPSEHTATSTTHKQPTTTPLRKMIGIPSDRDSDGKRSGFKMSANTTFQSQPEVTYPHTPKPSNTLVLEQLPKQNRGLEFISSWAQEASGTAPVFFAVDSSSAKALVEFANHQQARKAWSSPRLGMDLAGLPSSDLKGKPRADLIRAWWYKPSSPELVYTRVELEEGEIEDEPVVETVKKESKKERKARVAKEVREEKEKRRETALQAAAILEEEKRAAKSLATESMSASSAPVLPSVHPQLPPISYPSSYAAVPWPAFNPYYLQHVAIPQHPLPSQVLVGSEEALPPPEVSEITMDPAVGDPADDDVMSIDEPDSLVSEGGMDTEVLRSPSPAAIPSASLIVPDQPDTDSPLSSNASPSKPSNSRTMIHPLPERPTKPATSDPALPSHLPSEPRAMKNAPTAPTYTKRALVARQKELEERIARSKLELLQKMQARSAVPNPSTEEVQRQQTPDLAPSPSEEKEPEVVATTIEADSDVHSDAVSPAKLIRENHLRNLVLASRRSKAATTSSLQEGATVKKDEPSIASTPTPPPDPSDSSKTVASDSSTVPGNASSTSVSRTSVVQTSLDDLAVSFITETIQTLQPDTGRTPTPLAASQAVNSRPPPSASALAARQKQLEDKIAETKKLMERLARATNKQEKDNILASLRDLSRCVVNPLFLLSCWECWVFETAKFCSCQLFRSPNGNDVGPGPQTSVSDTKDSAPVRPKAVSRMPSFSSAVKPVQKVQTINFECVWPTQGLLGGGVLILSDDEDEDE</sequence>
<feature type="compositionally biased region" description="Low complexity" evidence="2">
    <location>
        <begin position="287"/>
        <end position="299"/>
    </location>
</feature>
<evidence type="ECO:0000256" key="2">
    <source>
        <dbReference type="SAM" id="MobiDB-lite"/>
    </source>
</evidence>
<dbReference type="Proteomes" id="UP001437256">
    <property type="component" value="Unassembled WGS sequence"/>
</dbReference>
<reference evidence="3 4" key="1">
    <citation type="submission" date="2024-05" db="EMBL/GenBank/DDBJ databases">
        <title>A draft genome resource for the thread blight pathogen Marasmius tenuissimus strain MS-2.</title>
        <authorList>
            <person name="Yulfo-Soto G.E."/>
            <person name="Baruah I.K."/>
            <person name="Amoako-Attah I."/>
            <person name="Bukari Y."/>
            <person name="Meinhardt L.W."/>
            <person name="Bailey B.A."/>
            <person name="Cohen S.P."/>
        </authorList>
    </citation>
    <scope>NUCLEOTIDE SEQUENCE [LARGE SCALE GENOMIC DNA]</scope>
    <source>
        <strain evidence="3 4">MS-2</strain>
    </source>
</reference>
<keyword evidence="1" id="KW-0175">Coiled coil</keyword>
<feature type="region of interest" description="Disordered" evidence="2">
    <location>
        <begin position="863"/>
        <end position="887"/>
    </location>
</feature>
<feature type="compositionally biased region" description="Low complexity" evidence="2">
    <location>
        <begin position="816"/>
        <end position="842"/>
    </location>
</feature>
<feature type="compositionally biased region" description="Polar residues" evidence="2">
    <location>
        <begin position="90"/>
        <end position="114"/>
    </location>
</feature>
<feature type="compositionally biased region" description="Low complexity" evidence="2">
    <location>
        <begin position="610"/>
        <end position="620"/>
    </location>
</feature>
<feature type="compositionally biased region" description="Acidic residues" evidence="2">
    <location>
        <begin position="583"/>
        <end position="595"/>
    </location>
</feature>
<feature type="region of interest" description="Disordered" evidence="2">
    <location>
        <begin position="243"/>
        <end position="321"/>
    </location>
</feature>
<feature type="compositionally biased region" description="Basic residues" evidence="2">
    <location>
        <begin position="115"/>
        <end position="124"/>
    </location>
</feature>
<proteinExistence type="predicted"/>
<name>A0ABR3AFL7_9AGAR</name>
<feature type="compositionally biased region" description="Polar residues" evidence="2">
    <location>
        <begin position="143"/>
        <end position="153"/>
    </location>
</feature>
<feature type="compositionally biased region" description="Polar residues" evidence="2">
    <location>
        <begin position="62"/>
        <end position="71"/>
    </location>
</feature>
<evidence type="ECO:0000256" key="1">
    <source>
        <dbReference type="SAM" id="Coils"/>
    </source>
</evidence>
<feature type="coiled-coil region" evidence="1">
    <location>
        <begin position="888"/>
        <end position="922"/>
    </location>
</feature>
<evidence type="ECO:0000313" key="4">
    <source>
        <dbReference type="Proteomes" id="UP001437256"/>
    </source>
</evidence>
<feature type="compositionally biased region" description="Low complexity" evidence="2">
    <location>
        <begin position="631"/>
        <end position="645"/>
    </location>
</feature>
<feature type="coiled-coil region" evidence="1">
    <location>
        <begin position="460"/>
        <end position="495"/>
    </location>
</feature>